<accession>A0AA35T7I1</accession>
<evidence type="ECO:0000313" key="16">
    <source>
        <dbReference type="Proteomes" id="UP001174909"/>
    </source>
</evidence>
<keyword evidence="4" id="KW-0028">Amino-acid biosynthesis</keyword>
<evidence type="ECO:0000256" key="3">
    <source>
        <dbReference type="ARBA" id="ARBA00022563"/>
    </source>
</evidence>
<evidence type="ECO:0000256" key="12">
    <source>
        <dbReference type="ARBA" id="ARBA00036357"/>
    </source>
</evidence>
<dbReference type="EMBL" id="CASHTH010003282">
    <property type="protein sequence ID" value="CAI8042704.1"/>
    <property type="molecule type" value="Genomic_DNA"/>
</dbReference>
<evidence type="ECO:0000256" key="10">
    <source>
        <dbReference type="ARBA" id="ARBA00023167"/>
    </source>
</evidence>
<dbReference type="FunFam" id="3.40.50.10860:FF:000005">
    <property type="entry name" value="C-1-tetrahydrofolate synthase, cytoplasmic, putative"/>
    <property type="match status" value="1"/>
</dbReference>
<dbReference type="CDD" id="cd01080">
    <property type="entry name" value="NAD_bind_m-THF_DH_Cyclohyd"/>
    <property type="match status" value="1"/>
</dbReference>
<feature type="domain" description="Tetrahydrofolate dehydrogenase/cyclohydrolase catalytic" evidence="13">
    <location>
        <begin position="12"/>
        <end position="126"/>
    </location>
</feature>
<keyword evidence="11" id="KW-0511">Multifunctional enzyme</keyword>
<evidence type="ECO:0000256" key="4">
    <source>
        <dbReference type="ARBA" id="ARBA00022605"/>
    </source>
</evidence>
<keyword evidence="7" id="KW-0521">NADP</keyword>
<name>A0AA35T7I1_GEOBA</name>
<dbReference type="InterPro" id="IPR020867">
    <property type="entry name" value="THF_DH/CycHdrlase_CS"/>
</dbReference>
<evidence type="ECO:0000256" key="2">
    <source>
        <dbReference type="ARBA" id="ARBA00011738"/>
    </source>
</evidence>
<reference evidence="15" key="1">
    <citation type="submission" date="2023-03" db="EMBL/GenBank/DDBJ databases">
        <authorList>
            <person name="Steffen K."/>
            <person name="Cardenas P."/>
        </authorList>
    </citation>
    <scope>NUCLEOTIDE SEQUENCE</scope>
</reference>
<dbReference type="SUPFAM" id="SSF51735">
    <property type="entry name" value="NAD(P)-binding Rossmann-fold domains"/>
    <property type="match status" value="1"/>
</dbReference>
<dbReference type="GO" id="GO:0004488">
    <property type="term" value="F:methylenetetrahydrofolate dehydrogenase (NADP+) activity"/>
    <property type="evidence" value="ECO:0007669"/>
    <property type="project" value="InterPro"/>
</dbReference>
<keyword evidence="8" id="KW-0560">Oxidoreductase</keyword>
<dbReference type="SUPFAM" id="SSF53223">
    <property type="entry name" value="Aminoacid dehydrogenase-like, N-terminal domain"/>
    <property type="match status" value="1"/>
</dbReference>
<dbReference type="PRINTS" id="PR00085">
    <property type="entry name" value="THFDHDRGNASE"/>
</dbReference>
<dbReference type="PROSITE" id="PS00767">
    <property type="entry name" value="THF_DHG_CYH_2"/>
    <property type="match status" value="1"/>
</dbReference>
<evidence type="ECO:0000256" key="5">
    <source>
        <dbReference type="ARBA" id="ARBA00022755"/>
    </source>
</evidence>
<evidence type="ECO:0000256" key="9">
    <source>
        <dbReference type="ARBA" id="ARBA00023102"/>
    </source>
</evidence>
<dbReference type="PANTHER" id="PTHR48099">
    <property type="entry name" value="C-1-TETRAHYDROFOLATE SYNTHASE, CYTOPLASMIC-RELATED"/>
    <property type="match status" value="1"/>
</dbReference>
<evidence type="ECO:0000259" key="13">
    <source>
        <dbReference type="Pfam" id="PF00763"/>
    </source>
</evidence>
<dbReference type="Proteomes" id="UP001174909">
    <property type="component" value="Unassembled WGS sequence"/>
</dbReference>
<comment type="subunit">
    <text evidence="2">Homodimer.</text>
</comment>
<dbReference type="HAMAP" id="MF_01576">
    <property type="entry name" value="THF_DHG_CYH"/>
    <property type="match status" value="1"/>
</dbReference>
<dbReference type="GO" id="GO:0005829">
    <property type="term" value="C:cytosol"/>
    <property type="evidence" value="ECO:0007669"/>
    <property type="project" value="TreeGrafter"/>
</dbReference>
<dbReference type="PANTHER" id="PTHR48099:SF5">
    <property type="entry name" value="C-1-TETRAHYDROFOLATE SYNTHASE, CYTOPLASMIC"/>
    <property type="match status" value="1"/>
</dbReference>
<keyword evidence="16" id="KW-1185">Reference proteome</keyword>
<dbReference type="Gene3D" id="3.40.50.720">
    <property type="entry name" value="NAD(P)-binding Rossmann-like Domain"/>
    <property type="match status" value="1"/>
</dbReference>
<dbReference type="GO" id="GO:0009086">
    <property type="term" value="P:methionine biosynthetic process"/>
    <property type="evidence" value="ECO:0007669"/>
    <property type="project" value="UniProtKB-KW"/>
</dbReference>
<comment type="catalytic activity">
    <reaction evidence="12">
        <text>(6R)-5,10-methenyltetrahydrofolate + H2O = (6R)-10-formyltetrahydrofolate + H(+)</text>
        <dbReference type="Rhea" id="RHEA:23700"/>
        <dbReference type="ChEBI" id="CHEBI:15377"/>
        <dbReference type="ChEBI" id="CHEBI:15378"/>
        <dbReference type="ChEBI" id="CHEBI:57455"/>
        <dbReference type="ChEBI" id="CHEBI:195366"/>
        <dbReference type="EC" id="3.5.4.9"/>
    </reaction>
</comment>
<evidence type="ECO:0000256" key="6">
    <source>
        <dbReference type="ARBA" id="ARBA00022801"/>
    </source>
</evidence>
<sequence>MPVLAVLSGGKIDGKVIAQSVRLEVKEAVDALKREGILPCLATILVGDDPASATYVRNKHKACQEAGIATDDHRLSASITQEELGRLVDSLNCNDRVHGILVQLPLPDHLDSFEIISKMLPSKDVDGLTPSSAGLLSMGRAPFAACTPSGIMRMLDYHNVDLRGRHVVVINRSNLIGRPLYHMLLARDATVTTCHSKTKDLARHTRLADVIVTAVGNRAKFLLTRDMIKDGAVIIDVAITRHEGRLAGDADYEDVIQKASLVTPVPGGVGPMTVAMLLRNTVAAAELARAGR</sequence>
<evidence type="ECO:0000256" key="7">
    <source>
        <dbReference type="ARBA" id="ARBA00022857"/>
    </source>
</evidence>
<dbReference type="GO" id="GO:0000105">
    <property type="term" value="P:L-histidine biosynthetic process"/>
    <property type="evidence" value="ECO:0007669"/>
    <property type="project" value="UniProtKB-KW"/>
</dbReference>
<keyword evidence="9" id="KW-0368">Histidine biosynthesis</keyword>
<organism evidence="15 16">
    <name type="scientific">Geodia barretti</name>
    <name type="common">Barrett's horny sponge</name>
    <dbReference type="NCBI Taxonomy" id="519541"/>
    <lineage>
        <taxon>Eukaryota</taxon>
        <taxon>Metazoa</taxon>
        <taxon>Porifera</taxon>
        <taxon>Demospongiae</taxon>
        <taxon>Heteroscleromorpha</taxon>
        <taxon>Tetractinellida</taxon>
        <taxon>Astrophorina</taxon>
        <taxon>Geodiidae</taxon>
        <taxon>Geodia</taxon>
    </lineage>
</organism>
<feature type="domain" description="Tetrahydrofolate dehydrogenase/cyclohydrolase NAD(P)-binding" evidence="14">
    <location>
        <begin position="145"/>
        <end position="287"/>
    </location>
</feature>
<dbReference type="Pfam" id="PF00763">
    <property type="entry name" value="THF_DHG_CYH"/>
    <property type="match status" value="1"/>
</dbReference>
<keyword evidence="3" id="KW-0554">One-carbon metabolism</keyword>
<keyword evidence="5" id="KW-0658">Purine biosynthesis</keyword>
<proteinExistence type="inferred from homology"/>
<keyword evidence="6" id="KW-0378">Hydrolase</keyword>
<evidence type="ECO:0000256" key="1">
    <source>
        <dbReference type="ARBA" id="ARBA00004777"/>
    </source>
</evidence>
<dbReference type="Gene3D" id="3.40.50.10860">
    <property type="entry name" value="Leucine Dehydrogenase, chain A, domain 1"/>
    <property type="match status" value="1"/>
</dbReference>
<dbReference type="InterPro" id="IPR020631">
    <property type="entry name" value="THF_DH/CycHdrlase_NAD-bd_dom"/>
</dbReference>
<dbReference type="FunFam" id="3.40.50.720:FF:000094">
    <property type="entry name" value="Bifunctional protein FolD"/>
    <property type="match status" value="1"/>
</dbReference>
<evidence type="ECO:0000259" key="14">
    <source>
        <dbReference type="Pfam" id="PF02882"/>
    </source>
</evidence>
<dbReference type="GO" id="GO:0006164">
    <property type="term" value="P:purine nucleotide biosynthetic process"/>
    <property type="evidence" value="ECO:0007669"/>
    <property type="project" value="UniProtKB-KW"/>
</dbReference>
<comment type="caution">
    <text evidence="15">The sequence shown here is derived from an EMBL/GenBank/DDBJ whole genome shotgun (WGS) entry which is preliminary data.</text>
</comment>
<dbReference type="AlphaFoldDB" id="A0AA35T7I1"/>
<evidence type="ECO:0000313" key="15">
    <source>
        <dbReference type="EMBL" id="CAI8042704.1"/>
    </source>
</evidence>
<dbReference type="InterPro" id="IPR020630">
    <property type="entry name" value="THF_DH/CycHdrlase_cat_dom"/>
</dbReference>
<evidence type="ECO:0000256" key="8">
    <source>
        <dbReference type="ARBA" id="ARBA00023002"/>
    </source>
</evidence>
<keyword evidence="10" id="KW-0486">Methionine biosynthesis</keyword>
<dbReference type="Pfam" id="PF02882">
    <property type="entry name" value="THF_DHG_CYH_C"/>
    <property type="match status" value="1"/>
</dbReference>
<gene>
    <name evidence="15" type="ORF">GBAR_LOCUS23678</name>
</gene>
<dbReference type="GO" id="GO:0004477">
    <property type="term" value="F:methenyltetrahydrofolate cyclohydrolase activity"/>
    <property type="evidence" value="ECO:0007669"/>
    <property type="project" value="UniProtKB-EC"/>
</dbReference>
<dbReference type="GO" id="GO:0035999">
    <property type="term" value="P:tetrahydrofolate interconversion"/>
    <property type="evidence" value="ECO:0007669"/>
    <property type="project" value="TreeGrafter"/>
</dbReference>
<dbReference type="InterPro" id="IPR036291">
    <property type="entry name" value="NAD(P)-bd_dom_sf"/>
</dbReference>
<evidence type="ECO:0000256" key="11">
    <source>
        <dbReference type="ARBA" id="ARBA00023268"/>
    </source>
</evidence>
<comment type="pathway">
    <text evidence="1">One-carbon metabolism; tetrahydrofolate interconversion.</text>
</comment>
<dbReference type="InterPro" id="IPR000672">
    <property type="entry name" value="THF_DH/CycHdrlase"/>
</dbReference>
<protein>
    <submittedName>
        <fullName evidence="15">Bifunctional protein FolD</fullName>
    </submittedName>
</protein>
<dbReference type="InterPro" id="IPR046346">
    <property type="entry name" value="Aminoacid_DH-like_N_sf"/>
</dbReference>